<dbReference type="EMBL" id="QRBB01000001">
    <property type="protein sequence ID" value="RDS76399.1"/>
    <property type="molecule type" value="Genomic_DNA"/>
</dbReference>
<dbReference type="GO" id="GO:0016779">
    <property type="term" value="F:nucleotidyltransferase activity"/>
    <property type="evidence" value="ECO:0007669"/>
    <property type="project" value="InterPro"/>
</dbReference>
<feature type="domain" description="Adenylyl/Guanylyl and SMODS C-terminal sensor" evidence="2">
    <location>
        <begin position="358"/>
        <end position="486"/>
    </location>
</feature>
<dbReference type="Pfam" id="PF18134">
    <property type="entry name" value="AGS_C"/>
    <property type="match status" value="1"/>
</dbReference>
<dbReference type="RefSeq" id="WP_115490631.1">
    <property type="nucleotide sequence ID" value="NZ_JACHWW010000001.1"/>
</dbReference>
<evidence type="ECO:0000313" key="4">
    <source>
        <dbReference type="Proteomes" id="UP000254101"/>
    </source>
</evidence>
<protein>
    <submittedName>
        <fullName evidence="3">Nucleotidyltransferase</fullName>
    </submittedName>
</protein>
<organism evidence="3 4">
    <name type="scientific">Alteriqipengyuania lutimaris</name>
    <dbReference type="NCBI Taxonomy" id="1538146"/>
    <lineage>
        <taxon>Bacteria</taxon>
        <taxon>Pseudomonadati</taxon>
        <taxon>Pseudomonadota</taxon>
        <taxon>Alphaproteobacteria</taxon>
        <taxon>Sphingomonadales</taxon>
        <taxon>Erythrobacteraceae</taxon>
        <taxon>Alteriqipengyuania</taxon>
    </lineage>
</organism>
<dbReference type="GO" id="GO:0051607">
    <property type="term" value="P:defense response to virus"/>
    <property type="evidence" value="ECO:0007669"/>
    <property type="project" value="UniProtKB-KW"/>
</dbReference>
<dbReference type="InterPro" id="IPR040511">
    <property type="entry name" value="AGS_C"/>
</dbReference>
<dbReference type="AlphaFoldDB" id="A0A395LID6"/>
<sequence length="486" mass="55190">MKLVNRFSDFLRDTVNLNQTRLDFLEGSADAIEEFIREAEWEPRIWKFERQGSWAAKTIIKPVEGAEYDADLLAIVAPVDGWEAKDYVKSLYDIFSASGRYGDKVELYDYCVTIVYAGMRRIDIAPCVRGREVADHHEVCDRSANEFVPSEPTAFTEWLKERNSHSGNDSFRKVTRLVKYLRDITSRFECPSVLLTTLLGNQMQWNDKEFAGFEDVPSALKTLIIRLDTYLQTQPIRPTVANPSLNGEDFGELISQAQYDTLRNVIHQLRSDIEEAYEKSGFYDSVLAWRQVFGDGFAKGVTVAHKAESADLTENVEAERALLVASAHHDDSLADKIVSFGRWIWSPDFDRPPHIRPPIWKVAENISDNVQVLARWHPSQHSPEGSSRQVRDFEELPADGGLWFDVRVNGGEQVPIGHFVRWRITNTGRIAMAMGAGRGGFESPQLGHKRWEQLSYKGVHLAEAFIIRSADSQLVGQSSAFHVLIR</sequence>
<dbReference type="CDD" id="cd05400">
    <property type="entry name" value="NT_2-5OAS_ClassI-CCAase"/>
    <property type="match status" value="1"/>
</dbReference>
<keyword evidence="4" id="KW-1185">Reference proteome</keyword>
<dbReference type="OrthoDB" id="1118920at2"/>
<comment type="caution">
    <text evidence="3">The sequence shown here is derived from an EMBL/GenBank/DDBJ whole genome shotgun (WGS) entry which is preliminary data.</text>
</comment>
<evidence type="ECO:0000259" key="2">
    <source>
        <dbReference type="Pfam" id="PF18134"/>
    </source>
</evidence>
<keyword evidence="3" id="KW-0808">Transferase</keyword>
<evidence type="ECO:0000256" key="1">
    <source>
        <dbReference type="ARBA" id="ARBA00023118"/>
    </source>
</evidence>
<dbReference type="InterPro" id="IPR006116">
    <property type="entry name" value="NT_2-5OAS_ClassI-CCAase"/>
</dbReference>
<name>A0A395LID6_9SPHN</name>
<proteinExistence type="predicted"/>
<evidence type="ECO:0000313" key="3">
    <source>
        <dbReference type="EMBL" id="RDS76399.1"/>
    </source>
</evidence>
<dbReference type="Pfam" id="PF18144">
    <property type="entry name" value="SMODS"/>
    <property type="match status" value="1"/>
</dbReference>
<gene>
    <name evidence="3" type="ORF">DL238_01430</name>
</gene>
<keyword evidence="1" id="KW-0051">Antiviral defense</keyword>
<reference evidence="3 4" key="1">
    <citation type="submission" date="2018-07" db="EMBL/GenBank/DDBJ databases">
        <title>Erythrobacter nanhaiensis sp. nov., a novel member of the genus Erythrobacter isolated from the South China Sea.</title>
        <authorList>
            <person name="Chen X."/>
            <person name="Liu J."/>
        </authorList>
    </citation>
    <scope>NUCLEOTIDE SEQUENCE [LARGE SCALE GENOMIC DNA]</scope>
    <source>
        <strain evidence="3 4">S-5</strain>
    </source>
</reference>
<dbReference type="Proteomes" id="UP000254101">
    <property type="component" value="Unassembled WGS sequence"/>
</dbReference>
<accession>A0A395LID6</accession>